<evidence type="ECO:0000259" key="2">
    <source>
        <dbReference type="PROSITE" id="PS51898"/>
    </source>
</evidence>
<dbReference type="GO" id="GO:0003677">
    <property type="term" value="F:DNA binding"/>
    <property type="evidence" value="ECO:0007669"/>
    <property type="project" value="InterPro"/>
</dbReference>
<dbReference type="Proteomes" id="UP000276417">
    <property type="component" value="Chromosome 1"/>
</dbReference>
<evidence type="ECO:0000313" key="3">
    <source>
        <dbReference type="EMBL" id="AZI42126.1"/>
    </source>
</evidence>
<keyword evidence="4" id="KW-1185">Reference proteome</keyword>
<proteinExistence type="predicted"/>
<dbReference type="InterPro" id="IPR002104">
    <property type="entry name" value="Integrase_catalytic"/>
</dbReference>
<dbReference type="PROSITE" id="PS51898">
    <property type="entry name" value="TYR_RECOMBINASE"/>
    <property type="match status" value="1"/>
</dbReference>
<sequence length="113" mass="12410">MAKVMGEKWQPSGQVFTNIHGGTPVPNNLRRDMARICTAAGIRTLSIHGLRHTYASLSLRHGVPAEVVSKQLGHATVAFTLSIYRTVYQSEKAAWAVNLNDWLESPVTHALCT</sequence>
<gene>
    <name evidence="3" type="ORF">EHF33_04680</name>
</gene>
<dbReference type="GO" id="GO:0006310">
    <property type="term" value="P:DNA recombination"/>
    <property type="evidence" value="ECO:0007669"/>
    <property type="project" value="UniProtKB-KW"/>
</dbReference>
<accession>A0A3G8YLW2</accession>
<evidence type="ECO:0000313" key="4">
    <source>
        <dbReference type="Proteomes" id="UP000276417"/>
    </source>
</evidence>
<dbReference type="RefSeq" id="WP_124868321.1">
    <property type="nucleotide sequence ID" value="NZ_CP034183.1"/>
</dbReference>
<dbReference type="InterPro" id="IPR013762">
    <property type="entry name" value="Integrase-like_cat_sf"/>
</dbReference>
<reference evidence="3 4" key="1">
    <citation type="submission" date="2018-11" db="EMBL/GenBank/DDBJ databases">
        <title>Deinococcus shelandsis sp. nov., isolated from South Shetland Islands soil of Antarctica.</title>
        <authorList>
            <person name="Tian J."/>
        </authorList>
    </citation>
    <scope>NUCLEOTIDE SEQUENCE [LARGE SCALE GENOMIC DNA]</scope>
    <source>
        <strain evidence="3 4">S14-83T</strain>
    </source>
</reference>
<evidence type="ECO:0000256" key="1">
    <source>
        <dbReference type="ARBA" id="ARBA00023172"/>
    </source>
</evidence>
<dbReference type="Gene3D" id="1.10.443.10">
    <property type="entry name" value="Intergrase catalytic core"/>
    <property type="match status" value="1"/>
</dbReference>
<dbReference type="SUPFAM" id="SSF56349">
    <property type="entry name" value="DNA breaking-rejoining enzymes"/>
    <property type="match status" value="1"/>
</dbReference>
<keyword evidence="1" id="KW-0233">DNA recombination</keyword>
<dbReference type="InterPro" id="IPR011010">
    <property type="entry name" value="DNA_brk_join_enz"/>
</dbReference>
<name>A0A3G8YLW2_9DEIO</name>
<dbReference type="EMBL" id="CP034183">
    <property type="protein sequence ID" value="AZI42126.1"/>
    <property type="molecule type" value="Genomic_DNA"/>
</dbReference>
<dbReference type="GO" id="GO:0015074">
    <property type="term" value="P:DNA integration"/>
    <property type="evidence" value="ECO:0007669"/>
    <property type="project" value="InterPro"/>
</dbReference>
<dbReference type="KEGG" id="dph:EHF33_04680"/>
<dbReference type="Pfam" id="PF00589">
    <property type="entry name" value="Phage_integrase"/>
    <property type="match status" value="1"/>
</dbReference>
<organism evidence="3 4">
    <name type="scientific">Deinococcus psychrotolerans</name>
    <dbReference type="NCBI Taxonomy" id="2489213"/>
    <lineage>
        <taxon>Bacteria</taxon>
        <taxon>Thermotogati</taxon>
        <taxon>Deinococcota</taxon>
        <taxon>Deinococci</taxon>
        <taxon>Deinococcales</taxon>
        <taxon>Deinococcaceae</taxon>
        <taxon>Deinococcus</taxon>
    </lineage>
</organism>
<feature type="domain" description="Tyr recombinase" evidence="2">
    <location>
        <begin position="1"/>
        <end position="97"/>
    </location>
</feature>
<dbReference type="OrthoDB" id="73608at2"/>
<dbReference type="AlphaFoldDB" id="A0A3G8YLW2"/>
<protein>
    <recommendedName>
        <fullName evidence="2">Tyr recombinase domain-containing protein</fullName>
    </recommendedName>
</protein>